<evidence type="ECO:0000256" key="2">
    <source>
        <dbReference type="ARBA" id="ARBA00008472"/>
    </source>
</evidence>
<evidence type="ECO:0000256" key="6">
    <source>
        <dbReference type="ARBA" id="ARBA00022719"/>
    </source>
</evidence>
<evidence type="ECO:0000256" key="8">
    <source>
        <dbReference type="ARBA" id="ARBA00022989"/>
    </source>
</evidence>
<keyword evidence="7 12" id="KW-1278">Translocase</keyword>
<keyword evidence="3 12" id="KW-0813">Transport</keyword>
<dbReference type="PANTHER" id="PTHR11058">
    <property type="entry name" value="NADH-UBIQUINONE OXIDOREDUCTASE CHAIN 3"/>
    <property type="match status" value="1"/>
</dbReference>
<dbReference type="HAMAP" id="MF_01394">
    <property type="entry name" value="NDH1_NuoA"/>
    <property type="match status" value="1"/>
</dbReference>
<feature type="transmembrane region" description="Helical" evidence="12">
    <location>
        <begin position="12"/>
        <end position="32"/>
    </location>
</feature>
<evidence type="ECO:0000256" key="4">
    <source>
        <dbReference type="ARBA" id="ARBA00022475"/>
    </source>
</evidence>
<evidence type="ECO:0000256" key="11">
    <source>
        <dbReference type="ARBA" id="ARBA00023136"/>
    </source>
</evidence>
<gene>
    <name evidence="12" type="primary">nuoA</name>
    <name evidence="14" type="ORF">EYC87_16995</name>
</gene>
<dbReference type="InterPro" id="IPR023043">
    <property type="entry name" value="NAD(P)H_OxRDtase_bac/plastid"/>
</dbReference>
<comment type="similarity">
    <text evidence="2 12 13">Belongs to the complex I subunit 3 family.</text>
</comment>
<keyword evidence="9 12" id="KW-0520">NAD</keyword>
<keyword evidence="10 12" id="KW-0830">Ubiquinone</keyword>
<evidence type="ECO:0000256" key="1">
    <source>
        <dbReference type="ARBA" id="ARBA00004141"/>
    </source>
</evidence>
<name>A0ABT3SZ58_9GAMM</name>
<keyword evidence="4 12" id="KW-1003">Cell membrane</keyword>
<sequence length="134" mass="14705">MSSADTSLLPFVIYFVAVLLLVATMLGLSYLLGQRRANNATNLPFESGVLSVGSSQIQMSVEFYLVAIFFVIFDLETVFIFAWAIAFFELGWQGFIAIAAFIFVLGVALIYELSTGALDWGIKSGQGLHPEELH</sequence>
<comment type="catalytic activity">
    <reaction evidence="12 13">
        <text>a quinone + NADH + 5 H(+)(in) = a quinol + NAD(+) + 4 H(+)(out)</text>
        <dbReference type="Rhea" id="RHEA:57888"/>
        <dbReference type="ChEBI" id="CHEBI:15378"/>
        <dbReference type="ChEBI" id="CHEBI:24646"/>
        <dbReference type="ChEBI" id="CHEBI:57540"/>
        <dbReference type="ChEBI" id="CHEBI:57945"/>
        <dbReference type="ChEBI" id="CHEBI:132124"/>
    </reaction>
</comment>
<reference evidence="14" key="1">
    <citation type="submission" date="2019-02" db="EMBL/GenBank/DDBJ databases">
        <authorList>
            <person name="Li S.-H."/>
        </authorList>
    </citation>
    <scope>NUCLEOTIDE SEQUENCE</scope>
    <source>
        <strain evidence="14">IMCC8485</strain>
    </source>
</reference>
<proteinExistence type="inferred from homology"/>
<comment type="caution">
    <text evidence="14">The sequence shown here is derived from an EMBL/GenBank/DDBJ whole genome shotgun (WGS) entry which is preliminary data.</text>
</comment>
<keyword evidence="5 12" id="KW-0812">Transmembrane</keyword>
<protein>
    <recommendedName>
        <fullName evidence="12">NADH-quinone oxidoreductase subunit A</fullName>
        <ecNumber evidence="12">7.1.1.-</ecNumber>
    </recommendedName>
    <alternativeName>
        <fullName evidence="12">NADH dehydrogenase I subunit A</fullName>
    </alternativeName>
    <alternativeName>
        <fullName evidence="12">NDH-1 subunit A</fullName>
    </alternativeName>
    <alternativeName>
        <fullName evidence="12">NUO1</fullName>
    </alternativeName>
</protein>
<dbReference type="InterPro" id="IPR000440">
    <property type="entry name" value="NADH_UbQ/plastoQ_OxRdtase_su3"/>
</dbReference>
<comment type="subunit">
    <text evidence="12">NDH-1 is composed of 14 different subunits. Subunits NuoA, H, J, K, L, M, N constitute the membrane sector of the complex.</text>
</comment>
<dbReference type="Gene3D" id="1.20.58.1610">
    <property type="entry name" value="NADH:ubiquinone/plastoquinone oxidoreductase, chain 3"/>
    <property type="match status" value="1"/>
</dbReference>
<evidence type="ECO:0000313" key="15">
    <source>
        <dbReference type="Proteomes" id="UP001143307"/>
    </source>
</evidence>
<dbReference type="RefSeq" id="WP_050756456.1">
    <property type="nucleotide sequence ID" value="NZ_SHNP01000007.1"/>
</dbReference>
<dbReference type="InterPro" id="IPR038430">
    <property type="entry name" value="NDAH_ubi_oxred_su3_sf"/>
</dbReference>
<feature type="transmembrane region" description="Helical" evidence="12">
    <location>
        <begin position="63"/>
        <end position="86"/>
    </location>
</feature>
<dbReference type="EMBL" id="SHNP01000007">
    <property type="protein sequence ID" value="MCX2975280.1"/>
    <property type="molecule type" value="Genomic_DNA"/>
</dbReference>
<dbReference type="Proteomes" id="UP001143307">
    <property type="component" value="Unassembled WGS sequence"/>
</dbReference>
<evidence type="ECO:0000313" key="14">
    <source>
        <dbReference type="EMBL" id="MCX2975280.1"/>
    </source>
</evidence>
<evidence type="ECO:0000256" key="13">
    <source>
        <dbReference type="RuleBase" id="RU003639"/>
    </source>
</evidence>
<evidence type="ECO:0000256" key="10">
    <source>
        <dbReference type="ARBA" id="ARBA00023075"/>
    </source>
</evidence>
<evidence type="ECO:0000256" key="12">
    <source>
        <dbReference type="HAMAP-Rule" id="MF_01394"/>
    </source>
</evidence>
<keyword evidence="15" id="KW-1185">Reference proteome</keyword>
<organism evidence="14 15">
    <name type="scientific">Candidatus Seongchinamella marina</name>
    <dbReference type="NCBI Taxonomy" id="2518990"/>
    <lineage>
        <taxon>Bacteria</taxon>
        <taxon>Pseudomonadati</taxon>
        <taxon>Pseudomonadota</taxon>
        <taxon>Gammaproteobacteria</taxon>
        <taxon>Cellvibrionales</taxon>
        <taxon>Halieaceae</taxon>
        <taxon>Seongchinamella</taxon>
    </lineage>
</organism>
<keyword evidence="8 12" id="KW-1133">Transmembrane helix</keyword>
<comment type="function">
    <text evidence="12">NDH-1 shuttles electrons from NADH, via FMN and iron-sulfur (Fe-S) centers, to quinones in the respiratory chain. The immediate electron acceptor for the enzyme in this species is believed to be ubiquinone. Couples the redox reaction to proton translocation (for every two electrons transferred, four hydrogen ions are translocated across the cytoplasmic membrane), and thus conserves the redox energy in a proton gradient.</text>
</comment>
<keyword evidence="6 12" id="KW-0874">Quinone</keyword>
<dbReference type="PANTHER" id="PTHR11058:SF21">
    <property type="entry name" value="NADH-QUINONE OXIDOREDUCTASE SUBUNIT A"/>
    <property type="match status" value="1"/>
</dbReference>
<feature type="transmembrane region" description="Helical" evidence="12">
    <location>
        <begin position="92"/>
        <end position="113"/>
    </location>
</feature>
<comment type="subcellular location">
    <subcellularLocation>
        <location evidence="12 13">Cell membrane</location>
        <topology evidence="12 13">Multi-pass membrane protein</topology>
    </subcellularLocation>
    <subcellularLocation>
        <location evidence="1">Membrane</location>
        <topology evidence="1">Multi-pass membrane protein</topology>
    </subcellularLocation>
</comment>
<evidence type="ECO:0000256" key="3">
    <source>
        <dbReference type="ARBA" id="ARBA00022448"/>
    </source>
</evidence>
<keyword evidence="11 12" id="KW-0472">Membrane</keyword>
<dbReference type="Pfam" id="PF00507">
    <property type="entry name" value="Oxidored_q4"/>
    <property type="match status" value="1"/>
</dbReference>
<evidence type="ECO:0000256" key="9">
    <source>
        <dbReference type="ARBA" id="ARBA00023027"/>
    </source>
</evidence>
<evidence type="ECO:0000256" key="7">
    <source>
        <dbReference type="ARBA" id="ARBA00022967"/>
    </source>
</evidence>
<dbReference type="EC" id="7.1.1.-" evidence="12"/>
<evidence type="ECO:0000256" key="5">
    <source>
        <dbReference type="ARBA" id="ARBA00022692"/>
    </source>
</evidence>
<accession>A0ABT3SZ58</accession>